<dbReference type="STRING" id="1862672.BO225_10190"/>
<evidence type="ECO:0000313" key="3">
    <source>
        <dbReference type="Proteomes" id="UP000186705"/>
    </source>
</evidence>
<evidence type="ECO:0000313" key="2">
    <source>
        <dbReference type="EMBL" id="OLU44606.1"/>
    </source>
</evidence>
<organism evidence="2 3">
    <name type="scientific">Dubosiella newyorkensis</name>
    <dbReference type="NCBI Taxonomy" id="1862672"/>
    <lineage>
        <taxon>Bacteria</taxon>
        <taxon>Bacillati</taxon>
        <taxon>Bacillota</taxon>
        <taxon>Erysipelotrichia</taxon>
        <taxon>Erysipelotrichales</taxon>
        <taxon>Erysipelotrichaceae</taxon>
        <taxon>Dubosiella</taxon>
    </lineage>
</organism>
<feature type="transmembrane region" description="Helical" evidence="1">
    <location>
        <begin position="20"/>
        <end position="40"/>
    </location>
</feature>
<evidence type="ECO:0000256" key="1">
    <source>
        <dbReference type="SAM" id="Phobius"/>
    </source>
</evidence>
<keyword evidence="3" id="KW-1185">Reference proteome</keyword>
<accession>A0A1U7NKC8</accession>
<comment type="caution">
    <text evidence="2">The sequence shown here is derived from an EMBL/GenBank/DDBJ whole genome shotgun (WGS) entry which is preliminary data.</text>
</comment>
<feature type="transmembrane region" description="Helical" evidence="1">
    <location>
        <begin position="52"/>
        <end position="70"/>
    </location>
</feature>
<keyword evidence="1" id="KW-0812">Transmembrane</keyword>
<keyword evidence="1" id="KW-1133">Transmembrane helix</keyword>
<dbReference type="AlphaFoldDB" id="A0A1U7NKC8"/>
<protein>
    <submittedName>
        <fullName evidence="2">Uncharacterized protein</fullName>
    </submittedName>
</protein>
<keyword evidence="1" id="KW-0472">Membrane</keyword>
<name>A0A1U7NKC8_9FIRM</name>
<proteinExistence type="predicted"/>
<reference evidence="2 3" key="1">
    <citation type="submission" date="2016-11" db="EMBL/GenBank/DDBJ databases">
        <title>Description of two novel members of the family Erysipelotrichaceae: Ileibacterium lipovorans gen. nov., sp. nov. and Dubosiella newyorkensis, gen. nov., sp. nov.</title>
        <authorList>
            <person name="Cox L.M."/>
            <person name="Sohn J."/>
            <person name="Tyrrell K.L."/>
            <person name="Citron D.M."/>
            <person name="Lawson P.A."/>
            <person name="Patel N.B."/>
            <person name="Iizumi T."/>
            <person name="Perez-Perez G.I."/>
            <person name="Goldstein E.J."/>
            <person name="Blaser M.J."/>
        </authorList>
    </citation>
    <scope>NUCLEOTIDE SEQUENCE [LARGE SCALE GENOMIC DNA]</scope>
    <source>
        <strain evidence="2 3">NYU-BL-A4</strain>
    </source>
</reference>
<dbReference type="EMBL" id="MPKA01000102">
    <property type="protein sequence ID" value="OLU44606.1"/>
    <property type="molecule type" value="Genomic_DNA"/>
</dbReference>
<gene>
    <name evidence="2" type="ORF">BO225_10190</name>
</gene>
<sequence>MLVNFCNPGAIDEAQLSKTMYFLYNFIGFAVYIFPVPILLKYNKAKDKKDRSLLVVALTLIIYDLFNLLFIKLSPMTYVLQLGVILLYFLYQKWKEKH</sequence>
<dbReference type="Proteomes" id="UP000186705">
    <property type="component" value="Unassembled WGS sequence"/>
</dbReference>
<feature type="transmembrane region" description="Helical" evidence="1">
    <location>
        <begin position="76"/>
        <end position="91"/>
    </location>
</feature>